<feature type="domain" description="Serine aminopeptidase S33" evidence="3">
    <location>
        <begin position="20"/>
        <end position="233"/>
    </location>
</feature>
<organism evidence="4 5">
    <name type="scientific">Shimazuella alba</name>
    <dbReference type="NCBI Taxonomy" id="2690964"/>
    <lineage>
        <taxon>Bacteria</taxon>
        <taxon>Bacillati</taxon>
        <taxon>Bacillota</taxon>
        <taxon>Bacilli</taxon>
        <taxon>Bacillales</taxon>
        <taxon>Thermoactinomycetaceae</taxon>
        <taxon>Shimazuella</taxon>
    </lineage>
</organism>
<reference evidence="4 5" key="1">
    <citation type="submission" date="2019-12" db="EMBL/GenBank/DDBJ databases">
        <title>Whole-genome analyses of novel actinobacteria.</title>
        <authorList>
            <person name="Sahin N."/>
            <person name="Saygin H."/>
        </authorList>
    </citation>
    <scope>NUCLEOTIDE SEQUENCE [LARGE SCALE GENOMIC DNA]</scope>
    <source>
        <strain evidence="4 5">KC615</strain>
    </source>
</reference>
<dbReference type="EMBL" id="WUUL01000017">
    <property type="protein sequence ID" value="MXQ55665.1"/>
    <property type="molecule type" value="Genomic_DNA"/>
</dbReference>
<dbReference type="InterPro" id="IPR012354">
    <property type="entry name" value="Esterase_lipase"/>
</dbReference>
<dbReference type="InterPro" id="IPR022742">
    <property type="entry name" value="Hydrolase_4"/>
</dbReference>
<dbReference type="PIRSF" id="PIRSF017388">
    <property type="entry name" value="Esterase_lipase"/>
    <property type="match status" value="1"/>
</dbReference>
<evidence type="ECO:0000256" key="2">
    <source>
        <dbReference type="PIRSR" id="PIRSR017388-2"/>
    </source>
</evidence>
<evidence type="ECO:0000256" key="1">
    <source>
        <dbReference type="PIRSR" id="PIRSR017388-1"/>
    </source>
</evidence>
<evidence type="ECO:0000259" key="3">
    <source>
        <dbReference type="Pfam" id="PF12146"/>
    </source>
</evidence>
<dbReference type="Gene3D" id="3.40.50.1820">
    <property type="entry name" value="alpha/beta hydrolase"/>
    <property type="match status" value="1"/>
</dbReference>
<sequence length="253" mass="28695">MQIIKRSPDPFFYSGGKTGILLIHGFTGTPSELRPMGDYLHKQGFTVSAPLLSGHGTTPEDLQSTSWQDWVKNVEAAYADIQKADIEKLYVAGLSMGGILALLLAYEHQANISGVVSMCAPIKVRDFRANFVRLIHWFMPFSLRGEQKHPDIEQHLIPYDRTPLKSVAELNRLIRFVRKKLNQIHIPTLIVQSKNDETVSPSSGAIIYNSISSADKTLTWYENSSHIITVDKERRKLFQEVEQFVLRTSIERE</sequence>
<feature type="active site" description="Nucleophile" evidence="1">
    <location>
        <position position="95"/>
    </location>
</feature>
<name>A0A6I4W0D0_9BACL</name>
<dbReference type="AlphaFoldDB" id="A0A6I4W0D0"/>
<dbReference type="GO" id="GO:0052689">
    <property type="term" value="F:carboxylic ester hydrolase activity"/>
    <property type="evidence" value="ECO:0007669"/>
    <property type="project" value="InterPro"/>
</dbReference>
<feature type="binding site" evidence="2">
    <location>
        <position position="26"/>
    </location>
    <ligand>
        <name>substrate</name>
    </ligand>
</feature>
<dbReference type="SUPFAM" id="SSF53474">
    <property type="entry name" value="alpha/beta-Hydrolases"/>
    <property type="match status" value="1"/>
</dbReference>
<proteinExistence type="predicted"/>
<gene>
    <name evidence="4" type="ORF">GSM42_18440</name>
</gene>
<accession>A0A6I4W0D0</accession>
<dbReference type="Proteomes" id="UP000430692">
    <property type="component" value="Unassembled WGS sequence"/>
</dbReference>
<dbReference type="Pfam" id="PF12146">
    <property type="entry name" value="Hydrolase_4"/>
    <property type="match status" value="1"/>
</dbReference>
<evidence type="ECO:0000313" key="4">
    <source>
        <dbReference type="EMBL" id="MXQ55665.1"/>
    </source>
</evidence>
<dbReference type="PANTHER" id="PTHR11614">
    <property type="entry name" value="PHOSPHOLIPASE-RELATED"/>
    <property type="match status" value="1"/>
</dbReference>
<dbReference type="RefSeq" id="WP_160803018.1">
    <property type="nucleotide sequence ID" value="NZ_WUUL01000017.1"/>
</dbReference>
<evidence type="ECO:0000313" key="5">
    <source>
        <dbReference type="Proteomes" id="UP000430692"/>
    </source>
</evidence>
<feature type="binding site" evidence="2">
    <location>
        <position position="96"/>
    </location>
    <ligand>
        <name>substrate</name>
    </ligand>
</feature>
<feature type="active site" description="Charge relay system" evidence="1">
    <location>
        <position position="226"/>
    </location>
</feature>
<feature type="active site" description="Charge relay system" evidence="1">
    <location>
        <position position="196"/>
    </location>
</feature>
<keyword evidence="5" id="KW-1185">Reference proteome</keyword>
<keyword evidence="4" id="KW-0378">Hydrolase</keyword>
<protein>
    <submittedName>
        <fullName evidence="4">Alpha/beta fold hydrolase</fullName>
    </submittedName>
</protein>
<dbReference type="InterPro" id="IPR051044">
    <property type="entry name" value="MAG_DAG_Lipase"/>
</dbReference>
<comment type="caution">
    <text evidence="4">The sequence shown here is derived from an EMBL/GenBank/DDBJ whole genome shotgun (WGS) entry which is preliminary data.</text>
</comment>
<dbReference type="InterPro" id="IPR029058">
    <property type="entry name" value="AB_hydrolase_fold"/>
</dbReference>